<dbReference type="SMART" id="SM00320">
    <property type="entry name" value="WD40"/>
    <property type="match status" value="6"/>
</dbReference>
<dbReference type="InterPro" id="IPR015943">
    <property type="entry name" value="WD40/YVTN_repeat-like_dom_sf"/>
</dbReference>
<dbReference type="Proteomes" id="UP001212411">
    <property type="component" value="Chromosome 1"/>
</dbReference>
<dbReference type="SMART" id="SM00667">
    <property type="entry name" value="LisH"/>
    <property type="match status" value="1"/>
</dbReference>
<evidence type="ECO:0000256" key="6">
    <source>
        <dbReference type="ARBA" id="ARBA00023163"/>
    </source>
</evidence>
<evidence type="ECO:0000256" key="2">
    <source>
        <dbReference type="ARBA" id="ARBA00009435"/>
    </source>
</evidence>
<dbReference type="RefSeq" id="XP_056034898.1">
    <property type="nucleotide sequence ID" value="XM_056179887.1"/>
</dbReference>
<evidence type="ECO:0000256" key="1">
    <source>
        <dbReference type="ARBA" id="ARBA00004123"/>
    </source>
</evidence>
<feature type="repeat" description="WD" evidence="8">
    <location>
        <begin position="566"/>
        <end position="600"/>
    </location>
</feature>
<proteinExistence type="inferred from homology"/>
<evidence type="ECO:0000313" key="10">
    <source>
        <dbReference type="EMBL" id="WBW70655.1"/>
    </source>
</evidence>
<dbReference type="InterPro" id="IPR001680">
    <property type="entry name" value="WD40_rpt"/>
</dbReference>
<comment type="similarity">
    <text evidence="2">Belongs to the WD repeat TAF5 family.</text>
</comment>
<dbReference type="InterPro" id="IPR036322">
    <property type="entry name" value="WD40_repeat_dom_sf"/>
</dbReference>
<evidence type="ECO:0000256" key="4">
    <source>
        <dbReference type="ARBA" id="ARBA00022737"/>
    </source>
</evidence>
<comment type="subcellular location">
    <subcellularLocation>
        <location evidence="1">Nucleus</location>
    </subcellularLocation>
</comment>
<evidence type="ECO:0000256" key="8">
    <source>
        <dbReference type="PROSITE-ProRule" id="PRU00221"/>
    </source>
</evidence>
<keyword evidence="3 8" id="KW-0853">WD repeat</keyword>
<feature type="repeat" description="WD" evidence="8">
    <location>
        <begin position="398"/>
        <end position="439"/>
    </location>
</feature>
<dbReference type="AlphaFoldDB" id="A0AAF0AU69"/>
<dbReference type="PROSITE" id="PS00678">
    <property type="entry name" value="WD_REPEATS_1"/>
    <property type="match status" value="2"/>
</dbReference>
<dbReference type="Gene3D" id="2.130.10.10">
    <property type="entry name" value="YVTN repeat-like/Quinoprotein amine dehydrogenase"/>
    <property type="match status" value="2"/>
</dbReference>
<dbReference type="InterPro" id="IPR019775">
    <property type="entry name" value="WD40_repeat_CS"/>
</dbReference>
<dbReference type="PROSITE" id="PS50896">
    <property type="entry name" value="LISH"/>
    <property type="match status" value="1"/>
</dbReference>
<dbReference type="GeneID" id="80874576"/>
<dbReference type="EMBL" id="CP115611">
    <property type="protein sequence ID" value="WBW70655.1"/>
    <property type="molecule type" value="Genomic_DNA"/>
</dbReference>
<dbReference type="PRINTS" id="PR00320">
    <property type="entry name" value="GPROTEINBRPT"/>
</dbReference>
<keyword evidence="5" id="KW-0805">Transcription regulation</keyword>
<dbReference type="PANTHER" id="PTHR19879:SF10">
    <property type="entry name" value="TRANSCRIPTION INITIATION FACTOR TFIID SUBUNIT TAF73"/>
    <property type="match status" value="1"/>
</dbReference>
<evidence type="ECO:0000259" key="9">
    <source>
        <dbReference type="Pfam" id="PF04494"/>
    </source>
</evidence>
<dbReference type="PROSITE" id="PS50294">
    <property type="entry name" value="WD_REPEATS_REGION"/>
    <property type="match status" value="5"/>
</dbReference>
<evidence type="ECO:0000313" key="11">
    <source>
        <dbReference type="Proteomes" id="UP001212411"/>
    </source>
</evidence>
<feature type="repeat" description="WD" evidence="8">
    <location>
        <begin position="524"/>
        <end position="565"/>
    </location>
</feature>
<feature type="repeat" description="WD" evidence="8">
    <location>
        <begin position="482"/>
        <end position="523"/>
    </location>
</feature>
<dbReference type="Gene3D" id="1.25.40.500">
    <property type="entry name" value="TFIID subunit TAF5, NTD2 domain"/>
    <property type="match status" value="1"/>
</dbReference>
<feature type="domain" description="TFIID subunit TAF5 NTD2" evidence="9">
    <location>
        <begin position="57"/>
        <end position="187"/>
    </location>
</feature>
<keyword evidence="4" id="KW-0677">Repeat</keyword>
<name>A0AAF0AU69_9SCHI</name>
<dbReference type="Pfam" id="PF04494">
    <property type="entry name" value="TFIID_NTD2"/>
    <property type="match status" value="1"/>
</dbReference>
<dbReference type="Pfam" id="PF00400">
    <property type="entry name" value="WD40"/>
    <property type="match status" value="6"/>
</dbReference>
<evidence type="ECO:0000256" key="3">
    <source>
        <dbReference type="ARBA" id="ARBA00022574"/>
    </source>
</evidence>
<dbReference type="SUPFAM" id="SSF160897">
    <property type="entry name" value="Taf5 N-terminal domain-like"/>
    <property type="match status" value="1"/>
</dbReference>
<dbReference type="KEGG" id="som:SOMG_01094"/>
<dbReference type="InterPro" id="IPR037264">
    <property type="entry name" value="TFIID_NTD2_sf"/>
</dbReference>
<accession>A0AAF0AU69</accession>
<dbReference type="InterPro" id="IPR006594">
    <property type="entry name" value="LisH"/>
</dbReference>
<keyword evidence="11" id="KW-1185">Reference proteome</keyword>
<sequence>MAQPGSYNSNNSTSDLNKIVLDYLYRKGYSRTEAMLRLEISSVGAIPEEQQDWNIGAPETYIQVYILLRDWIDGTLDLYKPKLQKTLYPVFVHSYLDLLQKKEKEMATFFFDSFRVEHEVLHGHDIRLLDELKTNSDADESEISQLYRKNKYRINLTKATFDLLVQFLFDNEANGSGIIIRLLNQYIDIKIIYAKTNEPSKPDAQTILELNADQKSIVVEEQPEGIPGHSEQLFDYNKQNIYLGKRKIPEELLPEIKAVLEERDKGLQEKPFLATTHPSLTLEELFEKEQKSIAENIDSVPPDLPLPSLRIKDIEAYVSSLDNRRNSLQLGKDGTPPSVFMYTMHNTYSSLNCAKFSPDASMFATAYADSSVQLHMSNNLGPQALVGNQNEPLDTIKLIGHTRPVFGVSISPDNEYVLSCSEDGFNRLWSKDTQTTLVKYAGHNAPVWDICFSPYGYYYASASHDQTVRLWSIEHTAPLRVFVGHQNDVDCLSFHENANYIATGSSDHTCRLWDIRTGNTVRVFTGQNSSVSSIALSPDGLLMASADDTGFVHLWDLRTGCKLQVFEKHQSPVYSLAFSYDNTTLATGGADTDVNVWDIKGLNSKAESAEDNLLYNFKTKETIVYDLQFTERNYCLGLSAT</sequence>
<keyword evidence="7" id="KW-0539">Nucleus</keyword>
<dbReference type="GO" id="GO:0016251">
    <property type="term" value="F:RNA polymerase II general transcription initiation factor activity"/>
    <property type="evidence" value="ECO:0007669"/>
    <property type="project" value="TreeGrafter"/>
</dbReference>
<keyword evidence="6" id="KW-0804">Transcription</keyword>
<evidence type="ECO:0000256" key="5">
    <source>
        <dbReference type="ARBA" id="ARBA00023015"/>
    </source>
</evidence>
<dbReference type="GO" id="GO:0006367">
    <property type="term" value="P:transcription initiation at RNA polymerase II promoter"/>
    <property type="evidence" value="ECO:0007669"/>
    <property type="project" value="TreeGrafter"/>
</dbReference>
<dbReference type="CDD" id="cd00200">
    <property type="entry name" value="WD40"/>
    <property type="match status" value="1"/>
</dbReference>
<gene>
    <name evidence="10" type="primary">taf51</name>
    <name evidence="10" type="ORF">SOMG_01094</name>
</gene>
<dbReference type="PROSITE" id="PS50082">
    <property type="entry name" value="WD_REPEATS_2"/>
    <property type="match status" value="5"/>
</dbReference>
<dbReference type="PANTHER" id="PTHR19879">
    <property type="entry name" value="TRANSCRIPTION INITIATION FACTOR TFIID"/>
    <property type="match status" value="1"/>
</dbReference>
<dbReference type="InterPro" id="IPR007582">
    <property type="entry name" value="TFIID_NTD2"/>
</dbReference>
<dbReference type="GO" id="GO:0005669">
    <property type="term" value="C:transcription factor TFIID complex"/>
    <property type="evidence" value="ECO:0007669"/>
    <property type="project" value="TreeGrafter"/>
</dbReference>
<organism evidence="10 11">
    <name type="scientific">Schizosaccharomyces osmophilus</name>
    <dbReference type="NCBI Taxonomy" id="2545709"/>
    <lineage>
        <taxon>Eukaryota</taxon>
        <taxon>Fungi</taxon>
        <taxon>Dikarya</taxon>
        <taxon>Ascomycota</taxon>
        <taxon>Taphrinomycotina</taxon>
        <taxon>Schizosaccharomycetes</taxon>
        <taxon>Schizosaccharomycetales</taxon>
        <taxon>Schizosaccharomycetaceae</taxon>
        <taxon>Schizosaccharomyces</taxon>
    </lineage>
</organism>
<dbReference type="SUPFAM" id="SSF50978">
    <property type="entry name" value="WD40 repeat-like"/>
    <property type="match status" value="1"/>
</dbReference>
<dbReference type="CDD" id="cd08044">
    <property type="entry name" value="TAF5_NTD2"/>
    <property type="match status" value="1"/>
</dbReference>
<reference evidence="10 11" key="1">
    <citation type="journal article" date="2023" name="G3 (Bethesda)">
        <title>A high-quality reference genome for the fission yeast Schizosaccharomyces osmophilus.</title>
        <authorList>
            <person name="Jia G.S."/>
            <person name="Zhang W.C."/>
            <person name="Liang Y."/>
            <person name="Liu X.H."/>
            <person name="Rhind N."/>
            <person name="Pidoux A."/>
            <person name="Brysch-Herzberg M."/>
            <person name="Du L.L."/>
        </authorList>
    </citation>
    <scope>NUCLEOTIDE SEQUENCE [LARGE SCALE GENOMIC DNA]</scope>
    <source>
        <strain evidence="10 11">CBS 15793</strain>
    </source>
</reference>
<feature type="repeat" description="WD" evidence="8">
    <location>
        <begin position="440"/>
        <end position="481"/>
    </location>
</feature>
<protein>
    <submittedName>
        <fullName evidence="10">Transcription factor TFIID complex subunit Taf5-like</fullName>
    </submittedName>
</protein>
<dbReference type="InterPro" id="IPR020472">
    <property type="entry name" value="WD40_PAC1"/>
</dbReference>
<evidence type="ECO:0000256" key="7">
    <source>
        <dbReference type="ARBA" id="ARBA00023242"/>
    </source>
</evidence>